<sequence>MDIEIMVDNLLKSQAFKLKGRLYTLTVLQLMSRDRALFEQQLIEIIAKAPRLFDRTPVVLDCSALEDAEIDLQSFCQCMREHHLLPVAVQGANPFLTTLAQCQGLAVLNASSSHDKPLVDEPQEVTVGEPFKSKLLTTPVRSGQQVVSKGGDLVITASVSHGAELLADGNIHVYGALRGRALAGISGDKQARIFCHSLDAELVSIAGFYRLSDAIEQHAGPCQIYLQDEHIHIEPLC</sequence>
<dbReference type="InterPro" id="IPR005526">
    <property type="entry name" value="Septum_form_inhib_MinC_C"/>
</dbReference>
<keyword evidence="4 6" id="KW-0131">Cell cycle</keyword>
<dbReference type="InterPro" id="IPR016098">
    <property type="entry name" value="CAP/MinC_C"/>
</dbReference>
<dbReference type="HAMAP" id="MF_00267">
    <property type="entry name" value="MinC"/>
    <property type="match status" value="1"/>
</dbReference>
<feature type="domain" description="Septum formation inhibitor MinC C-terminal" evidence="7">
    <location>
        <begin position="136"/>
        <end position="234"/>
    </location>
</feature>
<evidence type="ECO:0000259" key="7">
    <source>
        <dbReference type="Pfam" id="PF03775"/>
    </source>
</evidence>
<dbReference type="GO" id="GO:1901891">
    <property type="term" value="P:regulation of cell septum assembly"/>
    <property type="evidence" value="ECO:0007669"/>
    <property type="project" value="InterPro"/>
</dbReference>
<keyword evidence="2 6" id="KW-0132">Cell division</keyword>
<dbReference type="InterPro" id="IPR013033">
    <property type="entry name" value="MinC"/>
</dbReference>
<dbReference type="STRING" id="449.LHA_1581"/>
<dbReference type="Gene3D" id="2.160.20.70">
    <property type="match status" value="1"/>
</dbReference>
<reference evidence="10" key="1">
    <citation type="submission" date="2014-09" db="EMBL/GenBank/DDBJ databases">
        <authorList>
            <person name="Gomez-Valero L."/>
        </authorList>
    </citation>
    <scope>NUCLEOTIDE SEQUENCE [LARGE SCALE GENOMIC DNA]</scope>
    <source>
        <strain evidence="10">ATCC35250</strain>
    </source>
</reference>
<evidence type="ECO:0000256" key="3">
    <source>
        <dbReference type="ARBA" id="ARBA00023210"/>
    </source>
</evidence>
<dbReference type="InterPro" id="IPR036145">
    <property type="entry name" value="MinC_C_sf"/>
</dbReference>
<evidence type="ECO:0000259" key="8">
    <source>
        <dbReference type="Pfam" id="PF05209"/>
    </source>
</evidence>
<dbReference type="Proteomes" id="UP000032803">
    <property type="component" value="Chromosome I"/>
</dbReference>
<dbReference type="InterPro" id="IPR007874">
    <property type="entry name" value="MinC_N"/>
</dbReference>
<evidence type="ECO:0000256" key="4">
    <source>
        <dbReference type="ARBA" id="ARBA00023306"/>
    </source>
</evidence>
<dbReference type="PANTHER" id="PTHR34108:SF1">
    <property type="entry name" value="SEPTUM SITE-DETERMINING PROTEIN MINC"/>
    <property type="match status" value="1"/>
</dbReference>
<evidence type="ECO:0000256" key="1">
    <source>
        <dbReference type="ARBA" id="ARBA00006291"/>
    </source>
</evidence>
<dbReference type="KEGG" id="lha:LHA_1581"/>
<comment type="similarity">
    <text evidence="1 6">Belongs to the MinC family.</text>
</comment>
<evidence type="ECO:0000313" key="10">
    <source>
        <dbReference type="Proteomes" id="UP000032803"/>
    </source>
</evidence>
<dbReference type="Gene3D" id="3.30.70.260">
    <property type="match status" value="1"/>
</dbReference>
<dbReference type="GO" id="GO:0051302">
    <property type="term" value="P:regulation of cell division"/>
    <property type="evidence" value="ECO:0007669"/>
    <property type="project" value="InterPro"/>
</dbReference>
<name>A0A0A8UT21_LEGHA</name>
<evidence type="ECO:0000256" key="2">
    <source>
        <dbReference type="ARBA" id="ARBA00022618"/>
    </source>
</evidence>
<gene>
    <name evidence="6 9" type="primary">minC</name>
    <name evidence="9" type="ORF">LHA_1581</name>
</gene>
<comment type="subunit">
    <text evidence="6">Interacts with MinD and FtsZ.</text>
</comment>
<dbReference type="AlphaFoldDB" id="A0A0A8UT21"/>
<evidence type="ECO:0000256" key="5">
    <source>
        <dbReference type="ARBA" id="ARBA00025606"/>
    </source>
</evidence>
<dbReference type="SUPFAM" id="SSF63848">
    <property type="entry name" value="Cell-division inhibitor MinC, C-terminal domain"/>
    <property type="match status" value="1"/>
</dbReference>
<dbReference type="HOGENOM" id="CLU_067812_0_1_6"/>
<evidence type="ECO:0000256" key="6">
    <source>
        <dbReference type="HAMAP-Rule" id="MF_00267"/>
    </source>
</evidence>
<proteinExistence type="inferred from homology"/>
<keyword evidence="3 6" id="KW-0717">Septation</keyword>
<feature type="domain" description="Septum formation inhibitor MinC N-terminal" evidence="8">
    <location>
        <begin position="16"/>
        <end position="86"/>
    </location>
</feature>
<dbReference type="Pfam" id="PF03775">
    <property type="entry name" value="MinC_C"/>
    <property type="match status" value="1"/>
</dbReference>
<dbReference type="GO" id="GO:0000902">
    <property type="term" value="P:cell morphogenesis"/>
    <property type="evidence" value="ECO:0007669"/>
    <property type="project" value="InterPro"/>
</dbReference>
<protein>
    <recommendedName>
        <fullName evidence="6">Probable septum site-determining protein MinC</fullName>
    </recommendedName>
</protein>
<dbReference type="PANTHER" id="PTHR34108">
    <property type="entry name" value="SEPTUM SITE-DETERMINING PROTEIN MINC"/>
    <property type="match status" value="1"/>
</dbReference>
<dbReference type="NCBIfam" id="TIGR01222">
    <property type="entry name" value="minC"/>
    <property type="match status" value="1"/>
</dbReference>
<evidence type="ECO:0000313" key="9">
    <source>
        <dbReference type="EMBL" id="CEK10621.1"/>
    </source>
</evidence>
<comment type="function">
    <text evidence="5 6">Cell division inhibitor that blocks the formation of polar Z ring septums. Rapidly oscillates between the poles of the cell to destabilize FtsZ filaments that have formed before they mature into polar Z rings. Prevents FtsZ polymerization.</text>
</comment>
<accession>A0A0A8UT21</accession>
<dbReference type="GO" id="GO:0000917">
    <property type="term" value="P:division septum assembly"/>
    <property type="evidence" value="ECO:0007669"/>
    <property type="project" value="UniProtKB-KW"/>
</dbReference>
<keyword evidence="10" id="KW-1185">Reference proteome</keyword>
<dbReference type="EMBL" id="LN681225">
    <property type="protein sequence ID" value="CEK10621.1"/>
    <property type="molecule type" value="Genomic_DNA"/>
</dbReference>
<organism evidence="9 10">
    <name type="scientific">Legionella hackeliae</name>
    <dbReference type="NCBI Taxonomy" id="449"/>
    <lineage>
        <taxon>Bacteria</taxon>
        <taxon>Pseudomonadati</taxon>
        <taxon>Pseudomonadota</taxon>
        <taxon>Gammaproteobacteria</taxon>
        <taxon>Legionellales</taxon>
        <taxon>Legionellaceae</taxon>
        <taxon>Legionella</taxon>
    </lineage>
</organism>
<dbReference type="Pfam" id="PF05209">
    <property type="entry name" value="MinC_N"/>
    <property type="match status" value="1"/>
</dbReference>